<accession>A0ABR9XS51</accession>
<organism evidence="2 3">
    <name type="scientific">Prosthecochloris ethylica</name>
    <dbReference type="NCBI Taxonomy" id="2743976"/>
    <lineage>
        <taxon>Bacteria</taxon>
        <taxon>Pseudomonadati</taxon>
        <taxon>Chlorobiota</taxon>
        <taxon>Chlorobiia</taxon>
        <taxon>Chlorobiales</taxon>
        <taxon>Chlorobiaceae</taxon>
        <taxon>Prosthecochloris</taxon>
    </lineage>
</organism>
<keyword evidence="3" id="KW-1185">Reference proteome</keyword>
<sequence>MSRLIDPPRQQHDKLLTPLTDGERRVIDVFDTELPPEWEIYIQPHLNGLRPDIVLLHPGVGVAVFEVKDWDLGAMHYYAKTVESGRQVLMARDGNGKAFSREAENPINKILLYKEELFDLYCPRLDNRAGFAVITAGLIFPCAPRSEVERVFGPFREAHDGMSGYPQYYPISGIEDVSSGNLAAIFPESKRQSSQVMSSAIADDLRGWLKEPFFSQEQRTPLELDARQRDLATTRTDTGYRRIKGPAGCGKSVVLAARASSLAAEGKHTLVVSFNITLLNYLRDLAVRHDAARSVIRRQIDFLNFHYWCKRICLDTGHEEEYKKLWALSSDGDVLQSEPVLSEGLPSLIQRLYREGAGSGAMPRYDAILVDEGQDFRPSWWQTLRLALKAGGEMVLVADKTQNIYATAAAWTEETMANAGFRGPWAELKISYRLPPAVVALVSRFAEEFLTDEEIDIPQVEQRENQLEFAEFFPVELRWVHVREQSNGLDACVSELRRMMQRLRTDTGVPDITVLSGTELGRSLTDLLTHKGVHVLHTFDKDKQISRRQKRAFFQGAARIKATTLHSFKGWEARHLVLFVGSVERAEDRALIYTALTRLRRHEAGSALTVVSCCPELFTYGQSWPDFVEAWQAQ</sequence>
<dbReference type="EMBL" id="JADGII010000007">
    <property type="protein sequence ID" value="MBF0636626.1"/>
    <property type="molecule type" value="Genomic_DNA"/>
</dbReference>
<dbReference type="RefSeq" id="WP_175187443.1">
    <property type="nucleotide sequence ID" value="NZ_JABVZQ010000008.1"/>
</dbReference>
<evidence type="ECO:0000313" key="3">
    <source>
        <dbReference type="Proteomes" id="UP000619838"/>
    </source>
</evidence>
<name>A0ABR9XS51_9CHLB</name>
<dbReference type="InterPro" id="IPR027417">
    <property type="entry name" value="P-loop_NTPase"/>
</dbReference>
<dbReference type="PANTHER" id="PTHR11070">
    <property type="entry name" value="UVRD / RECB / PCRA DNA HELICASE FAMILY MEMBER"/>
    <property type="match status" value="1"/>
</dbReference>
<dbReference type="SUPFAM" id="SSF52540">
    <property type="entry name" value="P-loop containing nucleoside triphosphate hydrolases"/>
    <property type="match status" value="1"/>
</dbReference>
<dbReference type="InterPro" id="IPR000212">
    <property type="entry name" value="DNA_helicase_UvrD/REP"/>
</dbReference>
<reference evidence="2 3" key="1">
    <citation type="journal article" date="2020" name="Microorganisms">
        <title>Simultaneous Genome Sequencing of Prosthecochloris ethylica and Desulfuromonas acetoxidans within a Syntrophic Mixture Reveals Unique Pili and Protein Interactions.</title>
        <authorList>
            <person name="Kyndt J.A."/>
            <person name="Van Beeumen J.J."/>
            <person name="Meyer T.E."/>
        </authorList>
    </citation>
    <scope>NUCLEOTIDE SEQUENCE [LARGE SCALE GENOMIC DNA]</scope>
    <source>
        <strain evidence="2 3">N3</strain>
    </source>
</reference>
<proteinExistence type="predicted"/>
<protein>
    <recommendedName>
        <fullName evidence="1">DNA 3'-5' helicase II</fullName>
    </recommendedName>
</protein>
<evidence type="ECO:0000313" key="2">
    <source>
        <dbReference type="EMBL" id="MBF0636626.1"/>
    </source>
</evidence>
<dbReference type="Proteomes" id="UP000619838">
    <property type="component" value="Unassembled WGS sequence"/>
</dbReference>
<comment type="caution">
    <text evidence="2">The sequence shown here is derived from an EMBL/GenBank/DDBJ whole genome shotgun (WGS) entry which is preliminary data.</text>
</comment>
<gene>
    <name evidence="2" type="ORF">INT08_05455</name>
</gene>
<evidence type="ECO:0000256" key="1">
    <source>
        <dbReference type="ARBA" id="ARBA00034923"/>
    </source>
</evidence>
<dbReference type="Gene3D" id="3.40.50.300">
    <property type="entry name" value="P-loop containing nucleotide triphosphate hydrolases"/>
    <property type="match status" value="2"/>
</dbReference>
<dbReference type="PANTHER" id="PTHR11070:SF2">
    <property type="entry name" value="ATP-DEPENDENT DNA HELICASE SRS2"/>
    <property type="match status" value="1"/>
</dbReference>